<accession>A0A7R7EHD6</accession>
<keyword evidence="1" id="KW-0808">Transferase</keyword>
<dbReference type="AlphaFoldDB" id="A0A7R7EHD6"/>
<feature type="domain" description="N-acetyltransferase" evidence="4">
    <location>
        <begin position="33"/>
        <end position="183"/>
    </location>
</feature>
<dbReference type="GO" id="GO:0008999">
    <property type="term" value="F:protein-N-terminal-alanine acetyltransferase activity"/>
    <property type="evidence" value="ECO:0007669"/>
    <property type="project" value="TreeGrafter"/>
</dbReference>
<dbReference type="Gene3D" id="3.40.630.30">
    <property type="match status" value="1"/>
</dbReference>
<dbReference type="Proteomes" id="UP000595897">
    <property type="component" value="Chromosome"/>
</dbReference>
<dbReference type="InterPro" id="IPR016181">
    <property type="entry name" value="Acyl_CoA_acyltransferase"/>
</dbReference>
<dbReference type="InterPro" id="IPR051531">
    <property type="entry name" value="N-acetyltransferase"/>
</dbReference>
<evidence type="ECO:0000313" key="5">
    <source>
        <dbReference type="EMBL" id="BCN28745.1"/>
    </source>
</evidence>
<evidence type="ECO:0000256" key="1">
    <source>
        <dbReference type="ARBA" id="ARBA00022679"/>
    </source>
</evidence>
<evidence type="ECO:0000259" key="4">
    <source>
        <dbReference type="PROSITE" id="PS51186"/>
    </source>
</evidence>
<dbReference type="PANTHER" id="PTHR43792">
    <property type="entry name" value="GNAT FAMILY, PUTATIVE (AFU_ORTHOLOGUE AFUA_3G00765)-RELATED-RELATED"/>
    <property type="match status" value="1"/>
</dbReference>
<comment type="similarity">
    <text evidence="3">Belongs to the acetyltransferase family. RimJ subfamily.</text>
</comment>
<evidence type="ECO:0000256" key="2">
    <source>
        <dbReference type="ARBA" id="ARBA00023315"/>
    </source>
</evidence>
<dbReference type="PROSITE" id="PS51186">
    <property type="entry name" value="GNAT"/>
    <property type="match status" value="1"/>
</dbReference>
<name>A0A7R7EHD6_9FIRM</name>
<evidence type="ECO:0000313" key="6">
    <source>
        <dbReference type="Proteomes" id="UP000595897"/>
    </source>
</evidence>
<dbReference type="RefSeq" id="WP_271714056.1">
    <property type="nucleotide sequence ID" value="NZ_AP024169.1"/>
</dbReference>
<sequence>MMKLQYETNRLCLKVLPTNEASKVLTFYLENQEHLRPYEPSKLPSFYTIAFQEKTLEYEYKQMLQMKHIRYYIFEKENMNRIIGCISISNIIRGAFLSCQLGYKIDHRHQKKGYATESISKCIDIIFSDYSLHRMEAMIMPSNSASIHLIEKLGFHYEGLSPSFAKINGEWEDHRRYSLINTL</sequence>
<proteinExistence type="inferred from homology"/>
<dbReference type="InterPro" id="IPR000182">
    <property type="entry name" value="GNAT_dom"/>
</dbReference>
<dbReference type="Pfam" id="PF13302">
    <property type="entry name" value="Acetyltransf_3"/>
    <property type="match status" value="1"/>
</dbReference>
<dbReference type="EMBL" id="AP024169">
    <property type="protein sequence ID" value="BCN28745.1"/>
    <property type="molecule type" value="Genomic_DNA"/>
</dbReference>
<gene>
    <name evidence="5" type="ORF">bsdtb5_00400</name>
</gene>
<evidence type="ECO:0000256" key="3">
    <source>
        <dbReference type="ARBA" id="ARBA00038502"/>
    </source>
</evidence>
<dbReference type="GO" id="GO:0005737">
    <property type="term" value="C:cytoplasm"/>
    <property type="evidence" value="ECO:0007669"/>
    <property type="project" value="TreeGrafter"/>
</dbReference>
<reference evidence="5 6" key="1">
    <citation type="submission" date="2020-11" db="EMBL/GenBank/DDBJ databases">
        <title>Draft genome sequencing of a Lachnospiraceae strain isolated from anoxic soil subjected to BSD treatment.</title>
        <authorList>
            <person name="Uek A."/>
            <person name="Tonouchi A."/>
        </authorList>
    </citation>
    <scope>NUCLEOTIDE SEQUENCE [LARGE SCALE GENOMIC DNA]</scope>
    <source>
        <strain evidence="5 6">TB5</strain>
    </source>
</reference>
<protein>
    <recommendedName>
        <fullName evidence="4">N-acetyltransferase domain-containing protein</fullName>
    </recommendedName>
</protein>
<organism evidence="5 6">
    <name type="scientific">Anaeromicropila herbilytica</name>
    <dbReference type="NCBI Taxonomy" id="2785025"/>
    <lineage>
        <taxon>Bacteria</taxon>
        <taxon>Bacillati</taxon>
        <taxon>Bacillota</taxon>
        <taxon>Clostridia</taxon>
        <taxon>Lachnospirales</taxon>
        <taxon>Lachnospiraceae</taxon>
        <taxon>Anaeromicropila</taxon>
    </lineage>
</organism>
<dbReference type="SUPFAM" id="SSF55729">
    <property type="entry name" value="Acyl-CoA N-acyltransferases (Nat)"/>
    <property type="match status" value="1"/>
</dbReference>
<dbReference type="KEGG" id="ahb:bsdtb5_00400"/>
<keyword evidence="2" id="KW-0012">Acyltransferase</keyword>
<dbReference type="PANTHER" id="PTHR43792:SF8">
    <property type="entry name" value="[RIBOSOMAL PROTEIN US5]-ALANINE N-ACETYLTRANSFERASE"/>
    <property type="match status" value="1"/>
</dbReference>
<keyword evidence="6" id="KW-1185">Reference proteome</keyword>